<dbReference type="InterPro" id="IPR057326">
    <property type="entry name" value="KR_dom"/>
</dbReference>
<proteinExistence type="predicted"/>
<dbReference type="InterPro" id="IPR011032">
    <property type="entry name" value="GroES-like_sf"/>
</dbReference>
<dbReference type="SUPFAM" id="SSF47336">
    <property type="entry name" value="ACP-like"/>
    <property type="match status" value="1"/>
</dbReference>
<dbReference type="PANTHER" id="PTHR43775">
    <property type="entry name" value="FATTY ACID SYNTHASE"/>
    <property type="match status" value="1"/>
</dbReference>
<dbReference type="InterPro" id="IPR042104">
    <property type="entry name" value="PKS_dehydratase_sf"/>
</dbReference>
<dbReference type="PROSITE" id="PS52004">
    <property type="entry name" value="KS3_2"/>
    <property type="match status" value="1"/>
</dbReference>
<dbReference type="Pfam" id="PF16197">
    <property type="entry name" value="KAsynt_C_assoc"/>
    <property type="match status" value="1"/>
</dbReference>
<reference evidence="13 14" key="1">
    <citation type="submission" date="2016-07" db="EMBL/GenBank/DDBJ databases">
        <title>Pervasive Adenine N6-methylation of Active Genes in Fungi.</title>
        <authorList>
            <consortium name="DOE Joint Genome Institute"/>
            <person name="Mondo S.J."/>
            <person name="Dannebaum R.O."/>
            <person name="Kuo R.C."/>
            <person name="Labutti K."/>
            <person name="Haridas S."/>
            <person name="Kuo A."/>
            <person name="Salamov A."/>
            <person name="Ahrendt S.R."/>
            <person name="Lipzen A."/>
            <person name="Sullivan W."/>
            <person name="Andreopoulos W.B."/>
            <person name="Clum A."/>
            <person name="Lindquist E."/>
            <person name="Daum C."/>
            <person name="Ramamoorthy G.K."/>
            <person name="Gryganskyi A."/>
            <person name="Culley D."/>
            <person name="Magnuson J.K."/>
            <person name="James T.Y."/>
            <person name="O'Malley M.A."/>
            <person name="Stajich J.E."/>
            <person name="Spatafora J.W."/>
            <person name="Visel A."/>
            <person name="Grigoriev I.V."/>
        </authorList>
    </citation>
    <scope>NUCLEOTIDE SEQUENCE [LARGE SCALE GENOMIC DNA]</scope>
    <source>
        <strain evidence="13 14">CBS 129021</strain>
    </source>
</reference>
<dbReference type="InterPro" id="IPR020806">
    <property type="entry name" value="PKS_PP-bd"/>
</dbReference>
<evidence type="ECO:0000256" key="7">
    <source>
        <dbReference type="ARBA" id="ARBA00023315"/>
    </source>
</evidence>
<evidence type="ECO:0000256" key="3">
    <source>
        <dbReference type="ARBA" id="ARBA00022679"/>
    </source>
</evidence>
<dbReference type="FunFam" id="3.40.50.720:FF:000209">
    <property type="entry name" value="Polyketide synthase Pks12"/>
    <property type="match status" value="1"/>
</dbReference>
<keyword evidence="2" id="KW-0597">Phosphoprotein</keyword>
<evidence type="ECO:0000259" key="12">
    <source>
        <dbReference type="PROSITE" id="PS52019"/>
    </source>
</evidence>
<dbReference type="InterPro" id="IPR029063">
    <property type="entry name" value="SAM-dependent_MTases_sf"/>
</dbReference>
<keyword evidence="7" id="KW-0012">Acyltransferase</keyword>
<dbReference type="Gene3D" id="3.40.50.150">
    <property type="entry name" value="Vaccinia Virus protein VP39"/>
    <property type="match status" value="1"/>
</dbReference>
<dbReference type="InterPro" id="IPR020807">
    <property type="entry name" value="PKS_DH"/>
</dbReference>
<dbReference type="SMART" id="SM00825">
    <property type="entry name" value="PKS_KS"/>
    <property type="match status" value="1"/>
</dbReference>
<dbReference type="CDD" id="cd00833">
    <property type="entry name" value="PKS"/>
    <property type="match status" value="1"/>
</dbReference>
<dbReference type="InterPro" id="IPR020841">
    <property type="entry name" value="PKS_Beta-ketoAc_synthase_dom"/>
</dbReference>
<protein>
    <submittedName>
        <fullName evidence="13">KR domain-containing protein</fullName>
    </submittedName>
</protein>
<accession>A0A1Y2DHM3</accession>
<name>A0A1Y2DHM3_9PEZI</name>
<dbReference type="InterPro" id="IPR013968">
    <property type="entry name" value="PKS_KR"/>
</dbReference>
<dbReference type="PANTHER" id="PTHR43775:SF28">
    <property type="entry name" value="SYNTHASE, PUTATIVE-RELATED"/>
    <property type="match status" value="1"/>
</dbReference>
<comment type="caution">
    <text evidence="13">The sequence shown here is derived from an EMBL/GenBank/DDBJ whole genome shotgun (WGS) entry which is preliminary data.</text>
</comment>
<dbReference type="InterPro" id="IPR013154">
    <property type="entry name" value="ADH-like_N"/>
</dbReference>
<dbReference type="Pfam" id="PF02801">
    <property type="entry name" value="Ketoacyl-synt_C"/>
    <property type="match status" value="1"/>
</dbReference>
<dbReference type="Gene3D" id="3.10.129.110">
    <property type="entry name" value="Polyketide synthase dehydratase"/>
    <property type="match status" value="1"/>
</dbReference>
<dbReference type="GeneID" id="63773562"/>
<dbReference type="Gene3D" id="3.90.180.10">
    <property type="entry name" value="Medium-chain alcohol dehydrogenases, catalytic domain"/>
    <property type="match status" value="1"/>
</dbReference>
<feature type="domain" description="Ketosynthase family 3 (KS3)" evidence="11">
    <location>
        <begin position="32"/>
        <end position="452"/>
    </location>
</feature>
<feature type="domain" description="Carrier" evidence="10">
    <location>
        <begin position="2401"/>
        <end position="2482"/>
    </location>
</feature>
<dbReference type="Pfam" id="PF14765">
    <property type="entry name" value="PS-DH"/>
    <property type="match status" value="1"/>
</dbReference>
<dbReference type="CDD" id="cd02440">
    <property type="entry name" value="AdoMet_MTases"/>
    <property type="match status" value="1"/>
</dbReference>
<dbReference type="SMART" id="SM00829">
    <property type="entry name" value="PKS_ER"/>
    <property type="match status" value="1"/>
</dbReference>
<dbReference type="GO" id="GO:0006633">
    <property type="term" value="P:fatty acid biosynthetic process"/>
    <property type="evidence" value="ECO:0007669"/>
    <property type="project" value="TreeGrafter"/>
</dbReference>
<feature type="region of interest" description="C-terminal hotdog fold" evidence="8">
    <location>
        <begin position="1078"/>
        <end position="1223"/>
    </location>
</feature>
<evidence type="ECO:0000256" key="4">
    <source>
        <dbReference type="ARBA" id="ARBA00022857"/>
    </source>
</evidence>
<dbReference type="GO" id="GO:0004312">
    <property type="term" value="F:fatty acid synthase activity"/>
    <property type="evidence" value="ECO:0007669"/>
    <property type="project" value="TreeGrafter"/>
</dbReference>
<feature type="active site" description="Proton donor; for dehydratase activity" evidence="8">
    <location>
        <position position="1139"/>
    </location>
</feature>
<dbReference type="InterPro" id="IPR014030">
    <property type="entry name" value="Ketoacyl_synth_N"/>
</dbReference>
<dbReference type="Pfam" id="PF08240">
    <property type="entry name" value="ADH_N"/>
    <property type="match status" value="1"/>
</dbReference>
<dbReference type="GO" id="GO:0031177">
    <property type="term" value="F:phosphopantetheine binding"/>
    <property type="evidence" value="ECO:0007669"/>
    <property type="project" value="InterPro"/>
</dbReference>
<dbReference type="InterPro" id="IPR009081">
    <property type="entry name" value="PP-bd_ACP"/>
</dbReference>
<evidence type="ECO:0000313" key="13">
    <source>
        <dbReference type="EMBL" id="ORY58730.1"/>
    </source>
</evidence>
<dbReference type="SUPFAM" id="SSF53335">
    <property type="entry name" value="S-adenosyl-L-methionine-dependent methyltransferases"/>
    <property type="match status" value="1"/>
</dbReference>
<dbReference type="InterPro" id="IPR016035">
    <property type="entry name" value="Acyl_Trfase/lysoPLipase"/>
</dbReference>
<dbReference type="InterPro" id="IPR020843">
    <property type="entry name" value="ER"/>
</dbReference>
<dbReference type="Pfam" id="PF00698">
    <property type="entry name" value="Acyl_transf_1"/>
    <property type="match status" value="1"/>
</dbReference>
<dbReference type="SUPFAM" id="SSF53901">
    <property type="entry name" value="Thiolase-like"/>
    <property type="match status" value="1"/>
</dbReference>
<dbReference type="SUPFAM" id="SSF55048">
    <property type="entry name" value="Probable ACP-binding domain of malonyl-CoA ACP transacylase"/>
    <property type="match status" value="1"/>
</dbReference>
<dbReference type="SMART" id="SM00822">
    <property type="entry name" value="PKS_KR"/>
    <property type="match status" value="1"/>
</dbReference>
<gene>
    <name evidence="13" type="ORF">BCR38DRAFT_376641</name>
</gene>
<evidence type="ECO:0000259" key="11">
    <source>
        <dbReference type="PROSITE" id="PS52004"/>
    </source>
</evidence>
<keyword evidence="5" id="KW-0560">Oxidoreductase</keyword>
<dbReference type="InterPro" id="IPR001227">
    <property type="entry name" value="Ac_transferase_dom_sf"/>
</dbReference>
<organism evidence="13 14">
    <name type="scientific">Pseudomassariella vexata</name>
    <dbReference type="NCBI Taxonomy" id="1141098"/>
    <lineage>
        <taxon>Eukaryota</taxon>
        <taxon>Fungi</taxon>
        <taxon>Dikarya</taxon>
        <taxon>Ascomycota</taxon>
        <taxon>Pezizomycotina</taxon>
        <taxon>Sordariomycetes</taxon>
        <taxon>Xylariomycetidae</taxon>
        <taxon>Amphisphaeriales</taxon>
        <taxon>Pseudomassariaceae</taxon>
        <taxon>Pseudomassariella</taxon>
    </lineage>
</organism>
<dbReference type="SMART" id="SM00823">
    <property type="entry name" value="PKS_PP"/>
    <property type="match status" value="1"/>
</dbReference>
<dbReference type="SMART" id="SM00826">
    <property type="entry name" value="PKS_DH"/>
    <property type="match status" value="1"/>
</dbReference>
<dbReference type="InterPro" id="IPR016036">
    <property type="entry name" value="Malonyl_transacylase_ACP-bd"/>
</dbReference>
<dbReference type="InterPro" id="IPR014043">
    <property type="entry name" value="Acyl_transferase_dom"/>
</dbReference>
<dbReference type="Pfam" id="PF13602">
    <property type="entry name" value="ADH_zinc_N_2"/>
    <property type="match status" value="1"/>
</dbReference>
<dbReference type="PROSITE" id="PS52019">
    <property type="entry name" value="PKS_MFAS_DH"/>
    <property type="match status" value="1"/>
</dbReference>
<dbReference type="Pfam" id="PF23114">
    <property type="entry name" value="NAD-bd_HRPKS_sdrA"/>
    <property type="match status" value="1"/>
</dbReference>
<feature type="active site" description="Proton acceptor; for dehydratase activity" evidence="8">
    <location>
        <position position="968"/>
    </location>
</feature>
<evidence type="ECO:0000256" key="5">
    <source>
        <dbReference type="ARBA" id="ARBA00023002"/>
    </source>
</evidence>
<dbReference type="InterPro" id="IPR014031">
    <property type="entry name" value="Ketoacyl_synth_C"/>
</dbReference>
<evidence type="ECO:0000256" key="1">
    <source>
        <dbReference type="ARBA" id="ARBA00022450"/>
    </source>
</evidence>
<dbReference type="Gene3D" id="3.40.366.10">
    <property type="entry name" value="Malonyl-Coenzyme A Acyl Carrier Protein, domain 2"/>
    <property type="match status" value="1"/>
</dbReference>
<dbReference type="Proteomes" id="UP000193689">
    <property type="component" value="Unassembled WGS sequence"/>
</dbReference>
<dbReference type="InterPro" id="IPR049552">
    <property type="entry name" value="PKS_DH_N"/>
</dbReference>
<dbReference type="Pfam" id="PF08659">
    <property type="entry name" value="KR"/>
    <property type="match status" value="1"/>
</dbReference>
<dbReference type="SUPFAM" id="SSF51735">
    <property type="entry name" value="NAD(P)-binding Rossmann-fold domains"/>
    <property type="match status" value="2"/>
</dbReference>
<dbReference type="Gene3D" id="3.40.50.720">
    <property type="entry name" value="NAD(P)-binding Rossmann-like Domain"/>
    <property type="match status" value="2"/>
</dbReference>
<dbReference type="GO" id="GO:0016491">
    <property type="term" value="F:oxidoreductase activity"/>
    <property type="evidence" value="ECO:0007669"/>
    <property type="project" value="UniProtKB-KW"/>
</dbReference>
<dbReference type="Gene3D" id="3.30.70.3290">
    <property type="match status" value="1"/>
</dbReference>
<evidence type="ECO:0000256" key="2">
    <source>
        <dbReference type="ARBA" id="ARBA00022553"/>
    </source>
</evidence>
<dbReference type="OrthoDB" id="329835at2759"/>
<dbReference type="Pfam" id="PF08242">
    <property type="entry name" value="Methyltransf_12"/>
    <property type="match status" value="1"/>
</dbReference>
<feature type="domain" description="PKS/mFAS DH" evidence="12">
    <location>
        <begin position="936"/>
        <end position="1223"/>
    </location>
</feature>
<dbReference type="CDD" id="cd05195">
    <property type="entry name" value="enoyl_red"/>
    <property type="match status" value="1"/>
</dbReference>
<dbReference type="Gene3D" id="3.40.47.10">
    <property type="match status" value="1"/>
</dbReference>
<keyword evidence="3" id="KW-0808">Transferase</keyword>
<dbReference type="Pfam" id="PF00109">
    <property type="entry name" value="ketoacyl-synt"/>
    <property type="match status" value="1"/>
</dbReference>
<dbReference type="InterPro" id="IPR032821">
    <property type="entry name" value="PKS_assoc"/>
</dbReference>
<dbReference type="SUPFAM" id="SSF52151">
    <property type="entry name" value="FabD/lysophospholipase-like"/>
    <property type="match status" value="1"/>
</dbReference>
<evidence type="ECO:0000259" key="10">
    <source>
        <dbReference type="PROSITE" id="PS50075"/>
    </source>
</evidence>
<keyword evidence="4" id="KW-0521">NADP</keyword>
<evidence type="ECO:0000256" key="6">
    <source>
        <dbReference type="ARBA" id="ARBA00023268"/>
    </source>
</evidence>
<dbReference type="STRING" id="1141098.A0A1Y2DHM3"/>
<dbReference type="InParanoid" id="A0A1Y2DHM3"/>
<feature type="region of interest" description="Disordered" evidence="9">
    <location>
        <begin position="2489"/>
        <end position="2508"/>
    </location>
</feature>
<dbReference type="InterPro" id="IPR049900">
    <property type="entry name" value="PKS_mFAS_DH"/>
</dbReference>
<feature type="region of interest" description="N-terminal hotdog fold" evidence="8">
    <location>
        <begin position="936"/>
        <end position="1066"/>
    </location>
</feature>
<dbReference type="Pfam" id="PF21089">
    <property type="entry name" value="PKS_DH_N"/>
    <property type="match status" value="1"/>
</dbReference>
<evidence type="ECO:0000313" key="14">
    <source>
        <dbReference type="Proteomes" id="UP000193689"/>
    </source>
</evidence>
<sequence>MAPYMASKSAPIVEDVGGSRAGINTNDRQHQFEPIAICGMALRLPGGISTPSQLWDIILNKKDARAPVPSNRYNISSYYSASGKPGHVKSEYGYFLDPSVDISALDTSFFSLPKSEIERLDPQQRLLLELTHECFESAGEPDYRGKPIGCYVGSFGQDWTEAFAKDAQANGMYTVTGYGDFVLSNRVSYEYDLKGPSMTIRTACSSALIALHEACLAIQNNECEGAVVAGTNIIMAPGLSIALSEQGVLSPNGSCRTFDVDADGYARAEAVNMIYIKSLRNALRDENPIRAVIRGVSSNSDGKTTGMSLPSSDMHESMIRKAYAAADIANISDTGFVECHGTGTPAGDPIETEAVGNVFGEKGVYIGSIKPNVGHSEGASGITSLLKCVLALENEIIPPNIKFERPNPKIKFEQKKLKVPIEAMAWPAGKAQVASVNSFGIGGSNAHVVLESTKSFFSRRDFADLMQKKEFIQNDAPNTSRESAPSLLVFSATTAESLRRRVVNTQQYLELHPESQKDLAYTLGSRRLHMPHRAFSVVGKGITPNTSPFHKAPAGNPGLVMVFTGQGAQWPQMGLELIGHDEIFTQTLQQLEKILATLPDPPPWSIVEELQKSAEHSHINEPSYSQPLCTSIQIALVDALARLGIKPTAVVGHSSGEIAAAYATGRLTISEAIIAAYYRGVTSEKIKRSGKMAAIGLGADELRPLLAPGTVIACENSPSSTTISGDIEGVEAVLKTVREILPAVFTRMLKVDRAYHSHHMQEVGESYEMLTAKHIAQGTEHSNRVAFFSTVTGTKLLDTEQLDASYWRSNLESPVLFNTAVNKLVSRNGGKNLVFLEVGPHSALAGPLRQILSQGMLNSTYASCLTRSRRADETFLSAIGQLHLQNVKIDFNRLNNASAGAKVLANLPTYPWQHDHSVIWDTRLTKEWRFRKFKKHELLGVRVAESTDNEPAWRNMLALEHVPWIRDHNIKGDVVYPCAAYIGMIGEAVRQLCSAPFTGLSLRKVVIDTALVMVKPQSVEIITSLRKSRLTDSLESSWYDFVVSSHNGASWTKHCTGQVSSLFQIDGNSTTETIPSLPRKVDSQRWYQAMRVFGANYGPSFQGLEDIACATTANEATGRAANTVQDPEEYYPIHPSKIDNFLQLCSAAACKGSGHKITHMTVPTYIEHLDIRDCETEVDMVVTAESTPRGAIYGSGKGFSSDRNLVLDVSGVKLSPLDNGEFNEYSDLHAGARTFWQPDIDFLPLSTFIKPNEDQAKMLGLLQEFFEYFVSEASRRLAHAETKLPHLEKFRSWLTRQPKPKVHDKMYELQVTLGRSALNPLSIALPKICDFIEPIFTGHVEPLDILMRDDTLTKIYDCLNMTDRSRMIQLLVHEKSNMRILEIGAGTGGTTNSFLQSVRHMPSKQMLYSSYTYTDVSAGFFAAAQERFKDFPNLNFQTLDISKDPLDQGFEPESFDLVIAANVLHATPSLRETLSRVRKLVHPQGRLYMEELCCEVKAINFIMGVLPGWWLGEEDGRHDEPYVSPERWDAELKAAGFQGLEKLALDCERPNHLLAYMISRPDSGIIPANVVTLVHDSASFEVAWQLQEHLKQKVRAVELHDLHDGIPSHDSDMIACIDLKTSYLHNIDEKAYILFQQLISQRADSQGGLLWLTRSSQMRCEDPRWAQIIGTARTIRGELGVDIATCELDVIDDATLKLVPEVFKKFQRQRQTPASQPEYEYAIVDGQVHIGRIYPVKVADELVSVTEAEGNSTSIVRLSIQKYGRLDTLKWTPARKEPLIGDIVEVETKAVGMNFKDILIAMGIVDSSVSTLGLEASGIIHALGPDVTDLKVSDRVFIFSNGCFSSQIRISAQLCIKIPDELSFEDAATMPCVFSTVIYGMQYVGRLRKGQTVLIHSGCGGIGLAAIQIAKMVGAGEIFTTVGSEEKAAYLVAKCGIPRNHIFNSRDSTFAADVKRATCGKGVDLVLNSLSGQLLHASWDCVAEFGTMIEIGKRDLIGNGQLALNPFELNRGYHGIDLGHLVESRPQEAGDLLRTIVEYYEKGLIQPIKPVTTFEPGQIADCFRYMQKGQHIGKIVVPMSDTIQDHLMQKSGDPRTVKFNPKGSYLLVGGLGGIGREVSSWMVEHGARHLIFLSSSAGTSLEDKTFFIELESQGCSVTPVRGNVCNPSDVSRAISAVPKPIKGVLNLSMVLRDQIFINMSHQSWCEAVDPKVDGTWNLHKACLKESLDLDFFVLFSSITGTIGRKGQANYAGANTFLDAFVQYRHHIGLPAGVVDIGMMLDHGYVADNPHILDRLTAEGGYGVRIPQLLDCLKLAITMGTPRKNSTALDAFVEPSQIVLGLRSLTPLDHPYNRQMWKNDRRMAVYHNSNISSRVLRTASTSSQLSSLLADATVNPEILSQASTAVILAKEIARHLFELLLRPISDDRELDVACSLQDVGLDSLVAMEMRSWWKSTLGTDISVLEMMGMGSLLMLGEHAAKGLREKYQQQEEEEAGKYSTADLIRTKMP</sequence>
<keyword evidence="1" id="KW-0596">Phosphopantetheine</keyword>
<dbReference type="GO" id="GO:0044550">
    <property type="term" value="P:secondary metabolite biosynthetic process"/>
    <property type="evidence" value="ECO:0007669"/>
    <property type="project" value="TreeGrafter"/>
</dbReference>
<dbReference type="InterPro" id="IPR050091">
    <property type="entry name" value="PKS_NRPS_Biosynth_Enz"/>
</dbReference>
<keyword evidence="14" id="KW-1185">Reference proteome</keyword>
<dbReference type="SUPFAM" id="SSF50129">
    <property type="entry name" value="GroES-like"/>
    <property type="match status" value="1"/>
</dbReference>
<dbReference type="InterPro" id="IPR016039">
    <property type="entry name" value="Thiolase-like"/>
</dbReference>
<keyword evidence="6" id="KW-0511">Multifunctional enzyme</keyword>
<dbReference type="InterPro" id="IPR049551">
    <property type="entry name" value="PKS_DH_C"/>
</dbReference>
<dbReference type="PROSITE" id="PS50075">
    <property type="entry name" value="CARRIER"/>
    <property type="match status" value="1"/>
</dbReference>
<dbReference type="GO" id="GO:1901336">
    <property type="term" value="P:lactone biosynthetic process"/>
    <property type="evidence" value="ECO:0007669"/>
    <property type="project" value="UniProtKB-ARBA"/>
</dbReference>
<dbReference type="SMART" id="SM00827">
    <property type="entry name" value="PKS_AT"/>
    <property type="match status" value="1"/>
</dbReference>
<dbReference type="InterPro" id="IPR013217">
    <property type="entry name" value="Methyltransf_12"/>
</dbReference>
<dbReference type="EMBL" id="MCFJ01000015">
    <property type="protein sequence ID" value="ORY58730.1"/>
    <property type="molecule type" value="Genomic_DNA"/>
</dbReference>
<dbReference type="RefSeq" id="XP_040711542.1">
    <property type="nucleotide sequence ID" value="XM_040857350.1"/>
</dbReference>
<evidence type="ECO:0000256" key="9">
    <source>
        <dbReference type="SAM" id="MobiDB-lite"/>
    </source>
</evidence>
<evidence type="ECO:0000256" key="8">
    <source>
        <dbReference type="PROSITE-ProRule" id="PRU01363"/>
    </source>
</evidence>
<dbReference type="InterPro" id="IPR056501">
    <property type="entry name" value="NAD-bd_HRPKS_sdrA"/>
</dbReference>
<dbReference type="InterPro" id="IPR036736">
    <property type="entry name" value="ACP-like_sf"/>
</dbReference>
<dbReference type="InterPro" id="IPR036291">
    <property type="entry name" value="NAD(P)-bd_dom_sf"/>
</dbReference>